<evidence type="ECO:0000256" key="10">
    <source>
        <dbReference type="ARBA" id="ARBA00023288"/>
    </source>
</evidence>
<keyword evidence="6" id="KW-0479">Metal-binding</keyword>
<dbReference type="EMBL" id="JARAOO010000003">
    <property type="protein sequence ID" value="KAJ7978007.1"/>
    <property type="molecule type" value="Genomic_DNA"/>
</dbReference>
<dbReference type="InterPro" id="IPR045195">
    <property type="entry name" value="LOG2-like_mRING_C3HC5"/>
</dbReference>
<feature type="compositionally biased region" description="Basic residues" evidence="13">
    <location>
        <begin position="7"/>
        <end position="16"/>
    </location>
</feature>
<dbReference type="EC" id="2.3.2.27" evidence="3"/>
<comment type="catalytic activity">
    <reaction evidence="1">
        <text>S-ubiquitinyl-[E2 ubiquitin-conjugating enzyme]-L-cysteine + [acceptor protein]-L-lysine = [E2 ubiquitin-conjugating enzyme]-L-cysteine + N(6)-ubiquitinyl-[acceptor protein]-L-lysine.</text>
        <dbReference type="EC" id="2.3.2.27"/>
    </reaction>
</comment>
<protein>
    <recommendedName>
        <fullName evidence="3">RING-type E3 ubiquitin transferase</fullName>
        <ecNumber evidence="3">2.3.2.27</ecNumber>
    </recommendedName>
</protein>
<sequence length="440" mass="48183">MGVSSSTRRRNRHHNQHPYLPQSPSSSSAIESAITTNTTSATDRIPSESSSSSPASVPSHLATRPILPLPPPPPPPPLPPSSVVSTAVNHSIPSSSSPFSFPPLSSNSQPTHHLPFPPAPVPPTIYPCTVNAPYPSNPLPPPSPPYPSNFSYYAPPPMSRSNYYPYNSSRVYGPPVLRSQLPSQPPPAYVEQKSTKKIKNDVNVHKDTIKLELDEKDMESYLVSFTFDALVDGSLTIIYFAKEGVGCTLTSLYPEIYMPRSIPFQKGLGQKFSQPSGTGIDLGFFDLSDLSKPSPEEDVFPLVISAETCLSPLSFDQEHSQPLPTISPHAQITQAVLDKNKEGQFHVRVVKQILWIDGVRYELREIYGIANSDEAGLYDGDSGEECVICMTEPKDTAALPCRHMCMCSECAKALRLQSNKCPICRQPIQELMEIKINKAS</sequence>
<feature type="domain" description="RING-type" evidence="14">
    <location>
        <begin position="386"/>
        <end position="425"/>
    </location>
</feature>
<dbReference type="GO" id="GO:0016567">
    <property type="term" value="P:protein ubiquitination"/>
    <property type="evidence" value="ECO:0007669"/>
    <property type="project" value="TreeGrafter"/>
</dbReference>
<dbReference type="GO" id="GO:0008270">
    <property type="term" value="F:zinc ion binding"/>
    <property type="evidence" value="ECO:0007669"/>
    <property type="project" value="UniProtKB-KW"/>
</dbReference>
<evidence type="ECO:0000256" key="1">
    <source>
        <dbReference type="ARBA" id="ARBA00000900"/>
    </source>
</evidence>
<dbReference type="PANTHER" id="PTHR22996:SF27">
    <property type="entry name" value="RING-TYPE E3 UBIQUITIN TRANSFERASE"/>
    <property type="match status" value="1"/>
</dbReference>
<reference evidence="15" key="1">
    <citation type="journal article" date="2023" name="Science">
        <title>Elucidation of the pathway for biosynthesis of saponin adjuvants from the soapbark tree.</title>
        <authorList>
            <person name="Reed J."/>
            <person name="Orme A."/>
            <person name="El-Demerdash A."/>
            <person name="Owen C."/>
            <person name="Martin L.B.B."/>
            <person name="Misra R.C."/>
            <person name="Kikuchi S."/>
            <person name="Rejzek M."/>
            <person name="Martin A.C."/>
            <person name="Harkess A."/>
            <person name="Leebens-Mack J."/>
            <person name="Louveau T."/>
            <person name="Stephenson M.J."/>
            <person name="Osbourn A."/>
        </authorList>
    </citation>
    <scope>NUCLEOTIDE SEQUENCE</scope>
    <source>
        <strain evidence="15">S10</strain>
    </source>
</reference>
<evidence type="ECO:0000256" key="5">
    <source>
        <dbReference type="ARBA" id="ARBA00022707"/>
    </source>
</evidence>
<dbReference type="Pfam" id="PF13920">
    <property type="entry name" value="zf-C3HC4_3"/>
    <property type="match status" value="1"/>
</dbReference>
<proteinExistence type="inferred from homology"/>
<keyword evidence="5" id="KW-0519">Myristate</keyword>
<dbReference type="PROSITE" id="PS50089">
    <property type="entry name" value="ZF_RING_2"/>
    <property type="match status" value="1"/>
</dbReference>
<dbReference type="InterPro" id="IPR001841">
    <property type="entry name" value="Znf_RING"/>
</dbReference>
<evidence type="ECO:0000256" key="13">
    <source>
        <dbReference type="SAM" id="MobiDB-lite"/>
    </source>
</evidence>
<evidence type="ECO:0000256" key="2">
    <source>
        <dbReference type="ARBA" id="ARBA00004906"/>
    </source>
</evidence>
<evidence type="ECO:0000259" key="14">
    <source>
        <dbReference type="PROSITE" id="PS50089"/>
    </source>
</evidence>
<feature type="compositionally biased region" description="Low complexity" evidence="13">
    <location>
        <begin position="23"/>
        <end position="59"/>
    </location>
</feature>
<dbReference type="InterPro" id="IPR045194">
    <property type="entry name" value="MGRN1/RNF157-like"/>
</dbReference>
<dbReference type="Proteomes" id="UP001163823">
    <property type="component" value="Chromosome 3"/>
</dbReference>
<dbReference type="SUPFAM" id="SSF57850">
    <property type="entry name" value="RING/U-box"/>
    <property type="match status" value="1"/>
</dbReference>
<evidence type="ECO:0000313" key="15">
    <source>
        <dbReference type="EMBL" id="KAJ7978007.1"/>
    </source>
</evidence>
<evidence type="ECO:0000256" key="8">
    <source>
        <dbReference type="ARBA" id="ARBA00022786"/>
    </source>
</evidence>
<dbReference type="SMART" id="SM00184">
    <property type="entry name" value="RING"/>
    <property type="match status" value="1"/>
</dbReference>
<gene>
    <name evidence="15" type="ORF">O6P43_007543</name>
</gene>
<feature type="compositionally biased region" description="Low complexity" evidence="13">
    <location>
        <begin position="91"/>
        <end position="114"/>
    </location>
</feature>
<keyword evidence="7 12" id="KW-0863">Zinc-finger</keyword>
<dbReference type="Gene3D" id="3.30.40.10">
    <property type="entry name" value="Zinc/RING finger domain, C3HC4 (zinc finger)"/>
    <property type="match status" value="1"/>
</dbReference>
<dbReference type="PANTHER" id="PTHR22996">
    <property type="entry name" value="MAHOGUNIN"/>
    <property type="match status" value="1"/>
</dbReference>
<evidence type="ECO:0000256" key="7">
    <source>
        <dbReference type="ARBA" id="ARBA00022771"/>
    </source>
</evidence>
<dbReference type="CDD" id="cd16789">
    <property type="entry name" value="mRING-HC-C3HC5_MGRN1-like"/>
    <property type="match status" value="1"/>
</dbReference>
<dbReference type="Pfam" id="PF26192">
    <property type="entry name" value="RNF157-like_N"/>
    <property type="match status" value="1"/>
</dbReference>
<evidence type="ECO:0000256" key="12">
    <source>
        <dbReference type="PROSITE-ProRule" id="PRU00175"/>
    </source>
</evidence>
<dbReference type="GO" id="GO:0061630">
    <property type="term" value="F:ubiquitin protein ligase activity"/>
    <property type="evidence" value="ECO:0007669"/>
    <property type="project" value="UniProtKB-EC"/>
</dbReference>
<keyword evidence="16" id="KW-1185">Reference proteome</keyword>
<evidence type="ECO:0000256" key="6">
    <source>
        <dbReference type="ARBA" id="ARBA00022723"/>
    </source>
</evidence>
<comment type="caution">
    <text evidence="15">The sequence shown here is derived from an EMBL/GenBank/DDBJ whole genome shotgun (WGS) entry which is preliminary data.</text>
</comment>
<feature type="compositionally biased region" description="Pro residues" evidence="13">
    <location>
        <begin position="67"/>
        <end position="80"/>
    </location>
</feature>
<feature type="region of interest" description="Disordered" evidence="13">
    <location>
        <begin position="1"/>
        <end position="118"/>
    </location>
</feature>
<name>A0AAD7VJF1_QUISA</name>
<evidence type="ECO:0000256" key="4">
    <source>
        <dbReference type="ARBA" id="ARBA00022679"/>
    </source>
</evidence>
<dbReference type="AlphaFoldDB" id="A0AAD7VJF1"/>
<keyword evidence="10" id="KW-0449">Lipoprotein</keyword>
<dbReference type="KEGG" id="qsa:O6P43_007543"/>
<keyword evidence="9" id="KW-0862">Zinc</keyword>
<dbReference type="InterPro" id="IPR013083">
    <property type="entry name" value="Znf_RING/FYVE/PHD"/>
</dbReference>
<dbReference type="InterPro" id="IPR058981">
    <property type="entry name" value="MGRN1/RNF157-like_N"/>
</dbReference>
<evidence type="ECO:0000256" key="9">
    <source>
        <dbReference type="ARBA" id="ARBA00022833"/>
    </source>
</evidence>
<feature type="region of interest" description="Disordered" evidence="13">
    <location>
        <begin position="175"/>
        <end position="194"/>
    </location>
</feature>
<dbReference type="FunFam" id="3.30.40.10:FF:000115">
    <property type="entry name" value="probable E3 ubiquitin-protein ligase LOG2"/>
    <property type="match status" value="1"/>
</dbReference>
<organism evidence="15 16">
    <name type="scientific">Quillaja saponaria</name>
    <name type="common">Soap bark tree</name>
    <dbReference type="NCBI Taxonomy" id="32244"/>
    <lineage>
        <taxon>Eukaryota</taxon>
        <taxon>Viridiplantae</taxon>
        <taxon>Streptophyta</taxon>
        <taxon>Embryophyta</taxon>
        <taxon>Tracheophyta</taxon>
        <taxon>Spermatophyta</taxon>
        <taxon>Magnoliopsida</taxon>
        <taxon>eudicotyledons</taxon>
        <taxon>Gunneridae</taxon>
        <taxon>Pentapetalae</taxon>
        <taxon>rosids</taxon>
        <taxon>fabids</taxon>
        <taxon>Fabales</taxon>
        <taxon>Quillajaceae</taxon>
        <taxon>Quillaja</taxon>
    </lineage>
</organism>
<comment type="pathway">
    <text evidence="2">Protein modification; protein ubiquitination.</text>
</comment>
<evidence type="ECO:0000256" key="11">
    <source>
        <dbReference type="ARBA" id="ARBA00025721"/>
    </source>
</evidence>
<keyword evidence="4" id="KW-0808">Transferase</keyword>
<evidence type="ECO:0000256" key="3">
    <source>
        <dbReference type="ARBA" id="ARBA00012483"/>
    </source>
</evidence>
<accession>A0AAD7VJF1</accession>
<keyword evidence="8" id="KW-0833">Ubl conjugation pathway</keyword>
<evidence type="ECO:0000313" key="16">
    <source>
        <dbReference type="Proteomes" id="UP001163823"/>
    </source>
</evidence>
<comment type="similarity">
    <text evidence="11">Belongs to the RING-type zinc finger family. LOG2 subfamily.</text>
</comment>